<organism evidence="1 2">
    <name type="scientific">Veillonella atypica KON</name>
    <dbReference type="NCBI Taxonomy" id="1128111"/>
    <lineage>
        <taxon>Bacteria</taxon>
        <taxon>Bacillati</taxon>
        <taxon>Bacillota</taxon>
        <taxon>Negativicutes</taxon>
        <taxon>Veillonellales</taxon>
        <taxon>Veillonellaceae</taxon>
        <taxon>Veillonella</taxon>
    </lineage>
</organism>
<comment type="caution">
    <text evidence="1">The sequence shown here is derived from an EMBL/GenBank/DDBJ whole genome shotgun (WGS) entry which is preliminary data.</text>
</comment>
<accession>A0ABN0IJJ9</accession>
<proteinExistence type="predicted"/>
<sequence>MNTLERFYDALKIALDMLFYKDQYLIFNETDNHVSELSISHKIGHYLSLCIDEYDVDCEYNRDIADSKKNKANELIRPDIIVHRRGCNSSNFVVIEVKPWWNDNAEEDIKKLAEMTEENGRFEYDYGCSIIITKNRYDVTATILSKGDIIERNIKI</sequence>
<name>A0ABN0IJJ9_9FIRM</name>
<evidence type="ECO:0000313" key="1">
    <source>
        <dbReference type="EMBL" id="EKY18632.1"/>
    </source>
</evidence>
<gene>
    <name evidence="1" type="ORF">HMPREF0870_01387</name>
</gene>
<keyword evidence="2" id="KW-1185">Reference proteome</keyword>
<reference evidence="1 2" key="1">
    <citation type="submission" date="2012-05" db="EMBL/GenBank/DDBJ databases">
        <authorList>
            <person name="Weinstock G."/>
            <person name="Sodergren E."/>
            <person name="Lobos E.A."/>
            <person name="Fulton L."/>
            <person name="Fulton R."/>
            <person name="Courtney L."/>
            <person name="Fronick C."/>
            <person name="O'Laughlin M."/>
            <person name="Godfrey J."/>
            <person name="Wilson R.M."/>
            <person name="Miner T."/>
            <person name="Farmer C."/>
            <person name="Delehaunty K."/>
            <person name="Cordes M."/>
            <person name="Minx P."/>
            <person name="Tomlinson C."/>
            <person name="Chen J."/>
            <person name="Wollam A."/>
            <person name="Pepin K.H."/>
            <person name="Bhonagiri V."/>
            <person name="Zhang X."/>
            <person name="Suruliraj S."/>
            <person name="Warren W."/>
            <person name="Mitreva M."/>
            <person name="Mardis E.R."/>
            <person name="Wilson R.K."/>
        </authorList>
    </citation>
    <scope>NUCLEOTIDE SEQUENCE [LARGE SCALE GENOMIC DNA]</scope>
    <source>
        <strain evidence="1 2">KON</strain>
    </source>
</reference>
<protein>
    <recommendedName>
        <fullName evidence="3">Type I restriction enzyme R protein N-terminal domain-containing protein</fullName>
    </recommendedName>
</protein>
<dbReference type="EMBL" id="AMEX01000034">
    <property type="protein sequence ID" value="EKY18632.1"/>
    <property type="molecule type" value="Genomic_DNA"/>
</dbReference>
<dbReference type="RefSeq" id="WP_005384293.1">
    <property type="nucleotide sequence ID" value="NZ_KB291594.1"/>
</dbReference>
<evidence type="ECO:0008006" key="3">
    <source>
        <dbReference type="Google" id="ProtNLM"/>
    </source>
</evidence>
<evidence type="ECO:0000313" key="2">
    <source>
        <dbReference type="Proteomes" id="UP000010412"/>
    </source>
</evidence>
<dbReference type="Proteomes" id="UP000010412">
    <property type="component" value="Unassembled WGS sequence"/>
</dbReference>